<protein>
    <submittedName>
        <fullName evidence="1">Uncharacterized protein</fullName>
    </submittedName>
</protein>
<proteinExistence type="predicted"/>
<dbReference type="EMBL" id="CAKOAT010997668">
    <property type="protein sequence ID" value="CAH8392645.1"/>
    <property type="molecule type" value="Genomic_DNA"/>
</dbReference>
<name>A0ABC8MAK7_ERUVS</name>
<evidence type="ECO:0000313" key="1">
    <source>
        <dbReference type="EMBL" id="CAH8392645.1"/>
    </source>
</evidence>
<comment type="caution">
    <text evidence="1">The sequence shown here is derived from an EMBL/GenBank/DDBJ whole genome shotgun (WGS) entry which is preliminary data.</text>
</comment>
<reference evidence="1 2" key="1">
    <citation type="submission" date="2022-03" db="EMBL/GenBank/DDBJ databases">
        <authorList>
            <person name="Macdonald S."/>
            <person name="Ahmed S."/>
            <person name="Newling K."/>
        </authorList>
    </citation>
    <scope>NUCLEOTIDE SEQUENCE [LARGE SCALE GENOMIC DNA]</scope>
</reference>
<dbReference type="AlphaFoldDB" id="A0ABC8MAK7"/>
<sequence>MSHSLLHTILSKVATSNLQDFDSARVAFSGLRSFQFGNPEAIHLRDGMLNLAFSVDDRGLVHNHPSFTHEFVDRMYHMITREIFSGHWASKT</sequence>
<organism evidence="1 2">
    <name type="scientific">Eruca vesicaria subsp. sativa</name>
    <name type="common">Garden rocket</name>
    <name type="synonym">Eruca sativa</name>
    <dbReference type="NCBI Taxonomy" id="29727"/>
    <lineage>
        <taxon>Eukaryota</taxon>
        <taxon>Viridiplantae</taxon>
        <taxon>Streptophyta</taxon>
        <taxon>Embryophyta</taxon>
        <taxon>Tracheophyta</taxon>
        <taxon>Spermatophyta</taxon>
        <taxon>Magnoliopsida</taxon>
        <taxon>eudicotyledons</taxon>
        <taxon>Gunneridae</taxon>
        <taxon>Pentapetalae</taxon>
        <taxon>rosids</taxon>
        <taxon>malvids</taxon>
        <taxon>Brassicales</taxon>
        <taxon>Brassicaceae</taxon>
        <taxon>Brassiceae</taxon>
        <taxon>Eruca</taxon>
    </lineage>
</organism>
<gene>
    <name evidence="1" type="ORF">ERUC_LOCUS45128</name>
</gene>
<dbReference type="Proteomes" id="UP001642260">
    <property type="component" value="Unassembled WGS sequence"/>
</dbReference>
<accession>A0ABC8MAK7</accession>
<evidence type="ECO:0000313" key="2">
    <source>
        <dbReference type="Proteomes" id="UP001642260"/>
    </source>
</evidence>
<keyword evidence="2" id="KW-1185">Reference proteome</keyword>